<dbReference type="AlphaFoldDB" id="A0AAV4KDG6"/>
<organism evidence="2 5">
    <name type="scientific">Streptomyces cinereoruber</name>
    <dbReference type="NCBI Taxonomy" id="67260"/>
    <lineage>
        <taxon>Bacteria</taxon>
        <taxon>Bacillati</taxon>
        <taxon>Actinomycetota</taxon>
        <taxon>Actinomycetes</taxon>
        <taxon>Kitasatosporales</taxon>
        <taxon>Streptomycetaceae</taxon>
        <taxon>Streptomyces</taxon>
    </lineage>
</organism>
<protein>
    <submittedName>
        <fullName evidence="2">Uncharacterized protein</fullName>
    </submittedName>
</protein>
<name>A0AAV4KDG6_9ACTN</name>
<dbReference type="RefSeq" id="WP_152371090.1">
    <property type="nucleotide sequence ID" value="NZ_BMSJ01000002.1"/>
</dbReference>
<accession>A0AAV4KDG6</accession>
<sequence length="163" mass="17889">MNGVTMVLHALHQGERDLVDGLVALSERHRAEHEVHHVATDVADWSREHVRRLADTAAHYGLDLDGPSDGPSPGPFAAPGRKAPEGADDGLGPGLLLLRDLRGTHLAAAYNSLHWEMLAQAAQALRDHRLLALASFCHPRTLRQMRWTNTMIKNLSPQLLTSL</sequence>
<dbReference type="GeneID" id="95457896"/>
<gene>
    <name evidence="3" type="ORF">CP977_29495</name>
    <name evidence="2" type="ORF">GCM10010497_15850</name>
</gene>
<dbReference type="EMBL" id="CP023693">
    <property type="protein sequence ID" value="QEV35794.1"/>
    <property type="molecule type" value="Genomic_DNA"/>
</dbReference>
<proteinExistence type="predicted"/>
<evidence type="ECO:0000256" key="1">
    <source>
        <dbReference type="SAM" id="MobiDB-lite"/>
    </source>
</evidence>
<evidence type="ECO:0000313" key="2">
    <source>
        <dbReference type="EMBL" id="GGR14477.1"/>
    </source>
</evidence>
<feature type="region of interest" description="Disordered" evidence="1">
    <location>
        <begin position="61"/>
        <end position="88"/>
    </location>
</feature>
<keyword evidence="4" id="KW-1185">Reference proteome</keyword>
<evidence type="ECO:0000313" key="5">
    <source>
        <dbReference type="Proteomes" id="UP000642014"/>
    </source>
</evidence>
<evidence type="ECO:0000313" key="3">
    <source>
        <dbReference type="EMBL" id="QEV35794.1"/>
    </source>
</evidence>
<dbReference type="Proteomes" id="UP000326029">
    <property type="component" value="Chromosome"/>
</dbReference>
<reference evidence="3 4" key="2">
    <citation type="submission" date="2017-09" db="EMBL/GenBank/DDBJ databases">
        <authorList>
            <person name="Lee N."/>
            <person name="Cho B.-K."/>
        </authorList>
    </citation>
    <scope>NUCLEOTIDE SEQUENCE [LARGE SCALE GENOMIC DNA]</scope>
    <source>
        <strain evidence="3 4">ATCC 19740</strain>
    </source>
</reference>
<reference evidence="2 5" key="1">
    <citation type="journal article" date="2014" name="Int. J. Syst. Evol. Microbiol.">
        <title>Complete genome sequence of Corynebacterium casei LMG S-19264T (=DSM 44701T), isolated from a smear-ripened cheese.</title>
        <authorList>
            <consortium name="US DOE Joint Genome Institute (JGI-PGF)"/>
            <person name="Walter F."/>
            <person name="Albersmeier A."/>
            <person name="Kalinowski J."/>
            <person name="Ruckert C."/>
        </authorList>
    </citation>
    <scope>NUCLEOTIDE SEQUENCE [LARGE SCALE GENOMIC DNA]</scope>
    <source>
        <strain evidence="2 5">JCM 4205</strain>
    </source>
</reference>
<dbReference type="Proteomes" id="UP000642014">
    <property type="component" value="Unassembled WGS sequence"/>
</dbReference>
<reference evidence="2" key="3">
    <citation type="submission" date="2023-08" db="EMBL/GenBank/DDBJ databases">
        <authorList>
            <person name="Sun Q."/>
            <person name="Ohkuma M."/>
        </authorList>
    </citation>
    <scope>NUCLEOTIDE SEQUENCE</scope>
    <source>
        <strain evidence="2">JCM 4205</strain>
    </source>
</reference>
<evidence type="ECO:0000313" key="4">
    <source>
        <dbReference type="Proteomes" id="UP000326029"/>
    </source>
</evidence>
<dbReference type="EMBL" id="BMSJ01000002">
    <property type="protein sequence ID" value="GGR14477.1"/>
    <property type="molecule type" value="Genomic_DNA"/>
</dbReference>